<dbReference type="AlphaFoldDB" id="A0ABD3QF02"/>
<keyword evidence="1" id="KW-0812">Transmembrane</keyword>
<proteinExistence type="predicted"/>
<feature type="transmembrane region" description="Helical" evidence="1">
    <location>
        <begin position="61"/>
        <end position="82"/>
    </location>
</feature>
<feature type="transmembrane region" description="Helical" evidence="1">
    <location>
        <begin position="123"/>
        <end position="144"/>
    </location>
</feature>
<evidence type="ECO:0000313" key="2">
    <source>
        <dbReference type="EMBL" id="KAL3798448.1"/>
    </source>
</evidence>
<evidence type="ECO:0000313" key="3">
    <source>
        <dbReference type="Proteomes" id="UP001530315"/>
    </source>
</evidence>
<name>A0ABD3QF02_9STRA</name>
<organism evidence="2 3">
    <name type="scientific">Stephanodiscus triporus</name>
    <dbReference type="NCBI Taxonomy" id="2934178"/>
    <lineage>
        <taxon>Eukaryota</taxon>
        <taxon>Sar</taxon>
        <taxon>Stramenopiles</taxon>
        <taxon>Ochrophyta</taxon>
        <taxon>Bacillariophyta</taxon>
        <taxon>Coscinodiscophyceae</taxon>
        <taxon>Thalassiosirophycidae</taxon>
        <taxon>Stephanodiscales</taxon>
        <taxon>Stephanodiscaceae</taxon>
        <taxon>Stephanodiscus</taxon>
    </lineage>
</organism>
<gene>
    <name evidence="2" type="ORF">ACHAW5_007400</name>
</gene>
<comment type="caution">
    <text evidence="2">The sequence shown here is derived from an EMBL/GenBank/DDBJ whole genome shotgun (WGS) entry which is preliminary data.</text>
</comment>
<feature type="transmembrane region" description="Helical" evidence="1">
    <location>
        <begin position="164"/>
        <end position="185"/>
    </location>
</feature>
<protein>
    <submittedName>
        <fullName evidence="2">Uncharacterized protein</fullName>
    </submittedName>
</protein>
<accession>A0ABD3QF02</accession>
<dbReference type="EMBL" id="JALLAZ020000297">
    <property type="protein sequence ID" value="KAL3798448.1"/>
    <property type="molecule type" value="Genomic_DNA"/>
</dbReference>
<feature type="transmembrane region" description="Helical" evidence="1">
    <location>
        <begin position="223"/>
        <end position="251"/>
    </location>
</feature>
<keyword evidence="3" id="KW-1185">Reference proteome</keyword>
<evidence type="ECO:0000256" key="1">
    <source>
        <dbReference type="SAM" id="Phobius"/>
    </source>
</evidence>
<reference evidence="2 3" key="1">
    <citation type="submission" date="2024-10" db="EMBL/GenBank/DDBJ databases">
        <title>Updated reference genomes for cyclostephanoid diatoms.</title>
        <authorList>
            <person name="Roberts W.R."/>
            <person name="Alverson A.J."/>
        </authorList>
    </citation>
    <scope>NUCLEOTIDE SEQUENCE [LARGE SCALE GENOMIC DNA]</scope>
    <source>
        <strain evidence="2 3">AJA276-08</strain>
    </source>
</reference>
<keyword evidence="1" id="KW-0472">Membrane</keyword>
<sequence length="293" mass="32737">MGGVAWSCHSRIVQRLAQRAYHLESKNSWWDDWAQYQRNTHPVFGLFLYHPLHPIRFPQRVVILIGSIACGFAITNCVYLGLLEDGAEEIGGLDGAWDAYNATASAVVGAISDVTTVDVDRSAFYLLTIGSFVHSTFDMTIWYLMACFCFRPGGFKINRHCQTVGIYVAVLVVLLAIGGATYFVLLRLDEDVKNQADYEATNSEEFADGIIGDNEAVSRFSFFVGYALELVCALFLFYFITSTVFFTGILGCGRVPILGGRPYEIWREKMAKDDDKKSSRDEIDFPGLQTYGV</sequence>
<keyword evidence="1" id="KW-1133">Transmembrane helix</keyword>
<dbReference type="Proteomes" id="UP001530315">
    <property type="component" value="Unassembled WGS sequence"/>
</dbReference>